<accession>A0A5P1F4J7</accession>
<name>A0A5P1F4J7_ASPOF</name>
<dbReference type="Gramene" id="ONK71709">
    <property type="protein sequence ID" value="ONK71709"/>
    <property type="gene ID" value="A4U43_C04F11550"/>
</dbReference>
<keyword evidence="3" id="KW-1185">Reference proteome</keyword>
<sequence>MEPDGHQHPATFRLLPSPIPLRHDRRSHGRVSGAQYCGGGDGERLGGGGRCIRWWAVDDAGVCASDLVLAVFSAVFEGRSGGELVAGVYGGGEVGGGARRGYVKATDRVS</sequence>
<dbReference type="Proteomes" id="UP000243459">
    <property type="component" value="Chromosome 4"/>
</dbReference>
<dbReference type="EMBL" id="CM007384">
    <property type="protein sequence ID" value="ONK71709.1"/>
    <property type="molecule type" value="Genomic_DNA"/>
</dbReference>
<feature type="region of interest" description="Disordered" evidence="1">
    <location>
        <begin position="1"/>
        <end position="34"/>
    </location>
</feature>
<protein>
    <submittedName>
        <fullName evidence="2">Uncharacterized protein</fullName>
    </submittedName>
</protein>
<evidence type="ECO:0000313" key="2">
    <source>
        <dbReference type="EMBL" id="ONK71709.1"/>
    </source>
</evidence>
<dbReference type="AlphaFoldDB" id="A0A5P1F4J7"/>
<evidence type="ECO:0000256" key="1">
    <source>
        <dbReference type="SAM" id="MobiDB-lite"/>
    </source>
</evidence>
<reference evidence="3" key="1">
    <citation type="journal article" date="2017" name="Nat. Commun.">
        <title>The asparagus genome sheds light on the origin and evolution of a young Y chromosome.</title>
        <authorList>
            <person name="Harkess A."/>
            <person name="Zhou J."/>
            <person name="Xu C."/>
            <person name="Bowers J.E."/>
            <person name="Van der Hulst R."/>
            <person name="Ayyampalayam S."/>
            <person name="Mercati F."/>
            <person name="Riccardi P."/>
            <person name="McKain M.R."/>
            <person name="Kakrana A."/>
            <person name="Tang H."/>
            <person name="Ray J."/>
            <person name="Groenendijk J."/>
            <person name="Arikit S."/>
            <person name="Mathioni S.M."/>
            <person name="Nakano M."/>
            <person name="Shan H."/>
            <person name="Telgmann-Rauber A."/>
            <person name="Kanno A."/>
            <person name="Yue Z."/>
            <person name="Chen H."/>
            <person name="Li W."/>
            <person name="Chen Y."/>
            <person name="Xu X."/>
            <person name="Zhang Y."/>
            <person name="Luo S."/>
            <person name="Chen H."/>
            <person name="Gao J."/>
            <person name="Mao Z."/>
            <person name="Pires J.C."/>
            <person name="Luo M."/>
            <person name="Kudrna D."/>
            <person name="Wing R.A."/>
            <person name="Meyers B.C."/>
            <person name="Yi K."/>
            <person name="Kong H."/>
            <person name="Lavrijsen P."/>
            <person name="Sunseri F."/>
            <person name="Falavigna A."/>
            <person name="Ye Y."/>
            <person name="Leebens-Mack J.H."/>
            <person name="Chen G."/>
        </authorList>
    </citation>
    <scope>NUCLEOTIDE SEQUENCE [LARGE SCALE GENOMIC DNA]</scope>
    <source>
        <strain evidence="3">cv. DH0086</strain>
    </source>
</reference>
<gene>
    <name evidence="2" type="ORF">A4U43_C04F11550</name>
</gene>
<organism evidence="2 3">
    <name type="scientific">Asparagus officinalis</name>
    <name type="common">Garden asparagus</name>
    <dbReference type="NCBI Taxonomy" id="4686"/>
    <lineage>
        <taxon>Eukaryota</taxon>
        <taxon>Viridiplantae</taxon>
        <taxon>Streptophyta</taxon>
        <taxon>Embryophyta</taxon>
        <taxon>Tracheophyta</taxon>
        <taxon>Spermatophyta</taxon>
        <taxon>Magnoliopsida</taxon>
        <taxon>Liliopsida</taxon>
        <taxon>Asparagales</taxon>
        <taxon>Asparagaceae</taxon>
        <taxon>Asparagoideae</taxon>
        <taxon>Asparagus</taxon>
    </lineage>
</organism>
<evidence type="ECO:0000313" key="3">
    <source>
        <dbReference type="Proteomes" id="UP000243459"/>
    </source>
</evidence>
<proteinExistence type="predicted"/>